<gene>
    <name evidence="1" type="ORF">SAMN05444169_6306</name>
</gene>
<protein>
    <submittedName>
        <fullName evidence="1">Uncharacterized protein</fullName>
    </submittedName>
</protein>
<dbReference type="Proteomes" id="UP000190675">
    <property type="component" value="Chromosome I"/>
</dbReference>
<dbReference type="RefSeq" id="WP_154073525.1">
    <property type="nucleotide sequence ID" value="NZ_LT670818.1"/>
</dbReference>
<evidence type="ECO:0000313" key="2">
    <source>
        <dbReference type="Proteomes" id="UP000190675"/>
    </source>
</evidence>
<organism evidence="1 2">
    <name type="scientific">Bradyrhizobium erythrophlei</name>
    <dbReference type="NCBI Taxonomy" id="1437360"/>
    <lineage>
        <taxon>Bacteria</taxon>
        <taxon>Pseudomonadati</taxon>
        <taxon>Pseudomonadota</taxon>
        <taxon>Alphaproteobacteria</taxon>
        <taxon>Hyphomicrobiales</taxon>
        <taxon>Nitrobacteraceae</taxon>
        <taxon>Bradyrhizobium</taxon>
    </lineage>
</organism>
<evidence type="ECO:0000313" key="1">
    <source>
        <dbReference type="EMBL" id="SHH20522.1"/>
    </source>
</evidence>
<proteinExistence type="predicted"/>
<dbReference type="EMBL" id="LT670818">
    <property type="protein sequence ID" value="SHH20522.1"/>
    <property type="molecule type" value="Genomic_DNA"/>
</dbReference>
<name>A0A1M5R2C4_9BRAD</name>
<dbReference type="AlphaFoldDB" id="A0A1M5R2C4"/>
<sequence length="81" mass="8966">MAIGWMIKVDVTGDGYRDSVRGYAVAIRNRDEAMAAAREASGERVVEVDGEMTRKIFDELHLKPGEVKCVFMGNDGPARIH</sequence>
<reference evidence="1 2" key="1">
    <citation type="submission" date="2016-11" db="EMBL/GenBank/DDBJ databases">
        <authorList>
            <person name="Jaros S."/>
            <person name="Januszkiewicz K."/>
            <person name="Wedrychowicz H."/>
        </authorList>
    </citation>
    <scope>NUCLEOTIDE SEQUENCE [LARGE SCALE GENOMIC DNA]</scope>
    <source>
        <strain evidence="1 2">GAS242</strain>
    </source>
</reference>
<accession>A0A1M5R2C4</accession>